<gene>
    <name evidence="2" type="ORF">GGR21_002138</name>
</gene>
<reference evidence="2 3" key="1">
    <citation type="submission" date="2020-08" db="EMBL/GenBank/DDBJ databases">
        <title>Genomic Encyclopedia of Type Strains, Phase IV (KMG-IV): sequencing the most valuable type-strain genomes for metagenomic binning, comparative biology and taxonomic classification.</title>
        <authorList>
            <person name="Goeker M."/>
        </authorList>
    </citation>
    <scope>NUCLEOTIDE SEQUENCE [LARGE SCALE GENOMIC DNA]</scope>
    <source>
        <strain evidence="2 3">DSM 104969</strain>
    </source>
</reference>
<evidence type="ECO:0000256" key="1">
    <source>
        <dbReference type="SAM" id="Phobius"/>
    </source>
</evidence>
<evidence type="ECO:0000313" key="3">
    <source>
        <dbReference type="Proteomes" id="UP000555103"/>
    </source>
</evidence>
<sequence length="118" mass="13517">MLDNLNKSKNPFKVPENYFQNFNAEMMDKLPAKENVAVKKVPLWKMVIPWTAVAAAFIGVLFLTGVFNRNTTSDPTIVIAETDNTNDPSIVLSEEEDIFYAFLEDEVLKAQYKEMMYN</sequence>
<keyword evidence="1" id="KW-1133">Transmembrane helix</keyword>
<dbReference type="RefSeq" id="WP_183307136.1">
    <property type="nucleotide sequence ID" value="NZ_JACIEP010000006.1"/>
</dbReference>
<protein>
    <submittedName>
        <fullName evidence="2">Uncharacterized protein</fullName>
    </submittedName>
</protein>
<organism evidence="2 3">
    <name type="scientific">Dysgonomonas hofstadii</name>
    <dbReference type="NCBI Taxonomy" id="637886"/>
    <lineage>
        <taxon>Bacteria</taxon>
        <taxon>Pseudomonadati</taxon>
        <taxon>Bacteroidota</taxon>
        <taxon>Bacteroidia</taxon>
        <taxon>Bacteroidales</taxon>
        <taxon>Dysgonomonadaceae</taxon>
        <taxon>Dysgonomonas</taxon>
    </lineage>
</organism>
<keyword evidence="1" id="KW-0812">Transmembrane</keyword>
<dbReference type="Proteomes" id="UP000555103">
    <property type="component" value="Unassembled WGS sequence"/>
</dbReference>
<comment type="caution">
    <text evidence="2">The sequence shown here is derived from an EMBL/GenBank/DDBJ whole genome shotgun (WGS) entry which is preliminary data.</text>
</comment>
<feature type="transmembrane region" description="Helical" evidence="1">
    <location>
        <begin position="47"/>
        <end position="67"/>
    </location>
</feature>
<proteinExistence type="predicted"/>
<dbReference type="EMBL" id="JACIEP010000006">
    <property type="protein sequence ID" value="MBB4036237.1"/>
    <property type="molecule type" value="Genomic_DNA"/>
</dbReference>
<dbReference type="AlphaFoldDB" id="A0A840CJL6"/>
<keyword evidence="3" id="KW-1185">Reference proteome</keyword>
<evidence type="ECO:0000313" key="2">
    <source>
        <dbReference type="EMBL" id="MBB4036237.1"/>
    </source>
</evidence>
<accession>A0A840CJL6</accession>
<name>A0A840CJL6_9BACT</name>
<keyword evidence="1" id="KW-0472">Membrane</keyword>